<comment type="subcellular location">
    <subcellularLocation>
        <location evidence="1">Cell outer membrane</location>
    </subcellularLocation>
    <subcellularLocation>
        <location evidence="2">Membrane</location>
        <topology evidence="2">Lipid-anchor</topology>
    </subcellularLocation>
</comment>
<evidence type="ECO:0000256" key="4">
    <source>
        <dbReference type="ARBA" id="ARBA00011738"/>
    </source>
</evidence>
<keyword evidence="5 13" id="KW-0732">Signal</keyword>
<evidence type="ECO:0000256" key="13">
    <source>
        <dbReference type="PIRNR" id="PIRNR036893"/>
    </source>
</evidence>
<evidence type="ECO:0000256" key="6">
    <source>
        <dbReference type="ARBA" id="ARBA00023121"/>
    </source>
</evidence>
<gene>
    <name evidence="15" type="ORF">HX095_05020</name>
</gene>
<evidence type="ECO:0000256" key="5">
    <source>
        <dbReference type="ARBA" id="ARBA00022729"/>
    </source>
</evidence>
<keyword evidence="9" id="KW-0998">Cell outer membrane</keyword>
<evidence type="ECO:0000256" key="9">
    <source>
        <dbReference type="ARBA" id="ARBA00023237"/>
    </source>
</evidence>
<dbReference type="PIRSF" id="PIRSF036893">
    <property type="entry name" value="Lipocalin_ApoD"/>
    <property type="match status" value="1"/>
</dbReference>
<feature type="domain" description="Lipocalin/cytosolic fatty-acid binding" evidence="14">
    <location>
        <begin position="37"/>
        <end position="175"/>
    </location>
</feature>
<comment type="subunit">
    <text evidence="4">Homodimer.</text>
</comment>
<keyword evidence="10" id="KW-0449">Lipoprotein</keyword>
<dbReference type="Gene3D" id="2.40.128.20">
    <property type="match status" value="1"/>
</dbReference>
<dbReference type="GO" id="GO:0009279">
    <property type="term" value="C:cell outer membrane"/>
    <property type="evidence" value="ECO:0007669"/>
    <property type="project" value="UniProtKB-SubCell"/>
</dbReference>
<evidence type="ECO:0000256" key="2">
    <source>
        <dbReference type="ARBA" id="ARBA00004635"/>
    </source>
</evidence>
<dbReference type="PRINTS" id="PR01171">
    <property type="entry name" value="BCTLIPOCALIN"/>
</dbReference>
<evidence type="ECO:0000256" key="3">
    <source>
        <dbReference type="ARBA" id="ARBA00006889"/>
    </source>
</evidence>
<dbReference type="EMBL" id="JACALR010000002">
    <property type="protein sequence ID" value="MDM1550570.1"/>
    <property type="molecule type" value="Genomic_DNA"/>
</dbReference>
<comment type="similarity">
    <text evidence="3 13">Belongs to the calycin superfamily. Lipocalin family.</text>
</comment>
<dbReference type="Pfam" id="PF08212">
    <property type="entry name" value="Lipocalin_2"/>
    <property type="match status" value="1"/>
</dbReference>
<comment type="function">
    <text evidence="11">Involved in the storage or transport of lipids necessary for membrane maintenance under stressful conditions. Displays a binding preference for lysophospholipids.</text>
</comment>
<feature type="chain" id="PRO_5043115445" description="Outer membrane lipoprotein Blc" evidence="13">
    <location>
        <begin position="26"/>
        <end position="187"/>
    </location>
</feature>
<evidence type="ECO:0000313" key="16">
    <source>
        <dbReference type="Proteomes" id="UP001173578"/>
    </source>
</evidence>
<dbReference type="PROSITE" id="PS00213">
    <property type="entry name" value="LIPOCALIN"/>
    <property type="match status" value="1"/>
</dbReference>
<keyword evidence="7" id="KW-0472">Membrane</keyword>
<evidence type="ECO:0000256" key="8">
    <source>
        <dbReference type="ARBA" id="ARBA00023139"/>
    </source>
</evidence>
<reference evidence="15" key="2">
    <citation type="journal article" date="2022" name="Sci. Total Environ.">
        <title>Prevalence, transmission, and molecular epidemiology of tet(X)-positive bacteria among humans, animals, and environmental niches in China: An epidemiological, and genomic-based study.</title>
        <authorList>
            <person name="Dong N."/>
            <person name="Zeng Y."/>
            <person name="Cai C."/>
            <person name="Sun C."/>
            <person name="Lu J."/>
            <person name="Liu C."/>
            <person name="Zhou H."/>
            <person name="Sun Q."/>
            <person name="Shu L."/>
            <person name="Wang H."/>
            <person name="Wang Y."/>
            <person name="Wang S."/>
            <person name="Wu C."/>
            <person name="Chan E.W."/>
            <person name="Chen G."/>
            <person name="Shen Z."/>
            <person name="Chen S."/>
            <person name="Zhang R."/>
        </authorList>
    </citation>
    <scope>NUCLEOTIDE SEQUENCE</scope>
    <source>
        <strain evidence="15">210</strain>
    </source>
</reference>
<dbReference type="InterPro" id="IPR002446">
    <property type="entry name" value="Lipocalin_bac"/>
</dbReference>
<evidence type="ECO:0000259" key="14">
    <source>
        <dbReference type="Pfam" id="PF08212"/>
    </source>
</evidence>
<evidence type="ECO:0000313" key="15">
    <source>
        <dbReference type="EMBL" id="MDM1550570.1"/>
    </source>
</evidence>
<name>A0AAW7DFD7_9FLAO</name>
<comment type="caution">
    <text evidence="15">The sequence shown here is derived from an EMBL/GenBank/DDBJ whole genome shotgun (WGS) entry which is preliminary data.</text>
</comment>
<dbReference type="PANTHER" id="PTHR10612:SF34">
    <property type="entry name" value="APOLIPOPROTEIN D"/>
    <property type="match status" value="1"/>
</dbReference>
<accession>A0AAW7DFD7</accession>
<dbReference type="InterPro" id="IPR047202">
    <property type="entry name" value="Lipocalin_Blc-like_dom"/>
</dbReference>
<feature type="signal peptide" evidence="13">
    <location>
        <begin position="1"/>
        <end position="25"/>
    </location>
</feature>
<dbReference type="InterPro" id="IPR012674">
    <property type="entry name" value="Calycin"/>
</dbReference>
<dbReference type="RefSeq" id="WP_276681927.1">
    <property type="nucleotide sequence ID" value="NZ_JACALR010000002.1"/>
</dbReference>
<dbReference type="GO" id="GO:0008289">
    <property type="term" value="F:lipid binding"/>
    <property type="evidence" value="ECO:0007669"/>
    <property type="project" value="UniProtKB-KW"/>
</dbReference>
<evidence type="ECO:0000256" key="12">
    <source>
        <dbReference type="ARBA" id="ARBA00071217"/>
    </source>
</evidence>
<dbReference type="InterPro" id="IPR022271">
    <property type="entry name" value="Lipocalin_ApoD"/>
</dbReference>
<sequence>MKIKNKTLLIVVCVGLLILSNSCSSIPKKVEAVQNFEVDRYLGTWYEIARLDFRFEKNLDNVSANYSFDKKGNIVVSNSGFNKEKQAWKQVIGKAKFREHEQIGKLKVSFFGPFYAGYNVIALDENYQYALVIGKNLNYLWILSRTKDIPDNIKTNFLALASEIGYDISNLVWVEHNRNDNPFLNEK</sequence>
<protein>
    <recommendedName>
        <fullName evidence="12">Outer membrane lipoprotein Blc</fullName>
    </recommendedName>
</protein>
<dbReference type="Proteomes" id="UP001173578">
    <property type="component" value="Unassembled WGS sequence"/>
</dbReference>
<evidence type="ECO:0000256" key="7">
    <source>
        <dbReference type="ARBA" id="ARBA00023136"/>
    </source>
</evidence>
<proteinExistence type="inferred from homology"/>
<dbReference type="InterPro" id="IPR022272">
    <property type="entry name" value="Lipocalin_CS"/>
</dbReference>
<dbReference type="PANTHER" id="PTHR10612">
    <property type="entry name" value="APOLIPOPROTEIN D"/>
    <property type="match status" value="1"/>
</dbReference>
<evidence type="ECO:0000256" key="1">
    <source>
        <dbReference type="ARBA" id="ARBA00004442"/>
    </source>
</evidence>
<dbReference type="InterPro" id="IPR000566">
    <property type="entry name" value="Lipocln_cytosolic_FA-bd_dom"/>
</dbReference>
<dbReference type="CDD" id="cd19438">
    <property type="entry name" value="lipocalin_Blc-like"/>
    <property type="match status" value="1"/>
</dbReference>
<dbReference type="GO" id="GO:0006950">
    <property type="term" value="P:response to stress"/>
    <property type="evidence" value="ECO:0007669"/>
    <property type="project" value="UniProtKB-ARBA"/>
</dbReference>
<dbReference type="SUPFAM" id="SSF50814">
    <property type="entry name" value="Lipocalins"/>
    <property type="match status" value="1"/>
</dbReference>
<organism evidence="15 16">
    <name type="scientific">Empedobacter falsenii</name>
    <dbReference type="NCBI Taxonomy" id="343874"/>
    <lineage>
        <taxon>Bacteria</taxon>
        <taxon>Pseudomonadati</taxon>
        <taxon>Bacteroidota</taxon>
        <taxon>Flavobacteriia</taxon>
        <taxon>Flavobacteriales</taxon>
        <taxon>Weeksellaceae</taxon>
        <taxon>Empedobacter</taxon>
    </lineage>
</organism>
<keyword evidence="8" id="KW-0564">Palmitate</keyword>
<reference evidence="15" key="1">
    <citation type="submission" date="2020-06" db="EMBL/GenBank/DDBJ databases">
        <authorList>
            <person name="Dong N."/>
        </authorList>
    </citation>
    <scope>NUCLEOTIDE SEQUENCE</scope>
    <source>
        <strain evidence="15">210</strain>
    </source>
</reference>
<keyword evidence="6" id="KW-0446">Lipid-binding</keyword>
<dbReference type="AlphaFoldDB" id="A0AAW7DFD7"/>
<evidence type="ECO:0000256" key="11">
    <source>
        <dbReference type="ARBA" id="ARBA00057024"/>
    </source>
</evidence>
<dbReference type="FunFam" id="2.40.128.20:FF:000002">
    <property type="entry name" value="Outer membrane lipoprotein Blc"/>
    <property type="match status" value="1"/>
</dbReference>
<evidence type="ECO:0000256" key="10">
    <source>
        <dbReference type="ARBA" id="ARBA00023288"/>
    </source>
</evidence>